<keyword evidence="1" id="KW-1133">Transmembrane helix</keyword>
<keyword evidence="1" id="KW-0472">Membrane</keyword>
<accession>A0A0G0C138</accession>
<comment type="caution">
    <text evidence="2">The sequence shown here is derived from an EMBL/GenBank/DDBJ whole genome shotgun (WGS) entry which is preliminary data.</text>
</comment>
<dbReference type="AlphaFoldDB" id="A0A0G0C138"/>
<feature type="transmembrane region" description="Helical" evidence="1">
    <location>
        <begin position="178"/>
        <end position="201"/>
    </location>
</feature>
<proteinExistence type="predicted"/>
<feature type="transmembrane region" description="Helical" evidence="1">
    <location>
        <begin position="280"/>
        <end position="301"/>
    </location>
</feature>
<evidence type="ECO:0000313" key="2">
    <source>
        <dbReference type="EMBL" id="KKP69826.1"/>
    </source>
</evidence>
<organism evidence="2 3">
    <name type="scientific">candidate division CPR3 bacterium GW2011_GWF2_35_18</name>
    <dbReference type="NCBI Taxonomy" id="1618350"/>
    <lineage>
        <taxon>Bacteria</taxon>
        <taxon>Bacteria division CPR3</taxon>
    </lineage>
</organism>
<evidence type="ECO:0000256" key="1">
    <source>
        <dbReference type="SAM" id="Phobius"/>
    </source>
</evidence>
<gene>
    <name evidence="2" type="ORF">UR67_C0003G0105</name>
</gene>
<feature type="transmembrane region" description="Helical" evidence="1">
    <location>
        <begin position="145"/>
        <end position="172"/>
    </location>
</feature>
<dbReference type="Proteomes" id="UP000034581">
    <property type="component" value="Unassembled WGS sequence"/>
</dbReference>
<sequence>MNIDFRKIIKRSWEIIKKNKILWILGMLLGGASVGSGGGGSGYDFDSSDVDKIKNSDFVDGDQLTSAIDSFLTSLSEVIAKIPPYIWILIIVTLISVIILGIIVKIYLNNWAEGAVIGLVNGAEKGEEISFRKGAIYGIRFAKRLVLISIVPGLIYFLILIAFGLLIVFSLLFPVPVLNIILAIIFGFILIFFMLIGSLFLSLLKIISIRIVVVEDKDYLEAYKEAFTFVKKAFLEIIIQGVINYSFGCGFGCLYLIFLIVIIGIIILGFFIHVGLGLPLALLGLLILIVSGVFVGAFNSFKSANWTLLYKQVREKQKEGNNAK</sequence>
<feature type="transmembrane region" description="Helical" evidence="1">
    <location>
        <begin position="21"/>
        <end position="39"/>
    </location>
</feature>
<protein>
    <recommendedName>
        <fullName evidence="4">Glycerophosphoryl diester phosphodiesterase membrane domain-containing protein</fullName>
    </recommendedName>
</protein>
<evidence type="ECO:0000313" key="3">
    <source>
        <dbReference type="Proteomes" id="UP000034581"/>
    </source>
</evidence>
<dbReference type="STRING" id="1618350.UR67_C0003G0105"/>
<reference evidence="2 3" key="1">
    <citation type="journal article" date="2015" name="Nature">
        <title>rRNA introns, odd ribosomes, and small enigmatic genomes across a large radiation of phyla.</title>
        <authorList>
            <person name="Brown C.T."/>
            <person name="Hug L.A."/>
            <person name="Thomas B.C."/>
            <person name="Sharon I."/>
            <person name="Castelle C.J."/>
            <person name="Singh A."/>
            <person name="Wilkins M.J."/>
            <person name="Williams K.H."/>
            <person name="Banfield J.F."/>
        </authorList>
    </citation>
    <scope>NUCLEOTIDE SEQUENCE [LARGE SCALE GENOMIC DNA]</scope>
</reference>
<evidence type="ECO:0008006" key="4">
    <source>
        <dbReference type="Google" id="ProtNLM"/>
    </source>
</evidence>
<name>A0A0G0C138_UNCC3</name>
<feature type="transmembrane region" description="Helical" evidence="1">
    <location>
        <begin position="85"/>
        <end position="108"/>
    </location>
</feature>
<feature type="transmembrane region" description="Helical" evidence="1">
    <location>
        <begin position="253"/>
        <end position="274"/>
    </location>
</feature>
<dbReference type="EMBL" id="LBQB01000003">
    <property type="protein sequence ID" value="KKP69826.1"/>
    <property type="molecule type" value="Genomic_DNA"/>
</dbReference>
<keyword evidence="1" id="KW-0812">Transmembrane</keyword>